<keyword evidence="12 17" id="KW-0472">Membrane</keyword>
<evidence type="ECO:0000256" key="2">
    <source>
        <dbReference type="ARBA" id="ARBA00004186"/>
    </source>
</evidence>
<dbReference type="InterPro" id="IPR008657">
    <property type="entry name" value="JTB"/>
</dbReference>
<dbReference type="EMBL" id="JAZDUA010000386">
    <property type="protein sequence ID" value="KAK7793348.1"/>
    <property type="molecule type" value="Genomic_DNA"/>
</dbReference>
<sequence>MIESCTQKRMLLAITILGGLTLLVLVLESHLTAGNSRNHATAVKNVTSDCILREEFSVVEPCHPCTDFEITSRSIGACLPSHFKEVLKCSKTGTTVVRSCDKVTWLEERNFWLFEGLMFALGLVSSTVVYARQKILDHRMLRRIQRQLASGV</sequence>
<evidence type="ECO:0000256" key="5">
    <source>
        <dbReference type="ARBA" id="ARBA00022490"/>
    </source>
</evidence>
<keyword evidence="7 17" id="KW-0812">Transmembrane</keyword>
<protein>
    <recommendedName>
        <fullName evidence="16">Protein JTB</fullName>
    </recommendedName>
</protein>
<dbReference type="GO" id="GO:0005813">
    <property type="term" value="C:centrosome"/>
    <property type="evidence" value="ECO:0007669"/>
    <property type="project" value="UniProtKB-SubCell"/>
</dbReference>
<name>A0AAN9V867_9ORTH</name>
<dbReference type="Gene3D" id="3.30.720.220">
    <property type="match status" value="1"/>
</dbReference>
<feature type="transmembrane region" description="Helical" evidence="17">
    <location>
        <begin position="111"/>
        <end position="131"/>
    </location>
</feature>
<dbReference type="GO" id="GO:0000281">
    <property type="term" value="P:mitotic cytokinesis"/>
    <property type="evidence" value="ECO:0007669"/>
    <property type="project" value="TreeGrafter"/>
</dbReference>
<dbReference type="FunFam" id="3.30.720.220:FF:000001">
    <property type="entry name" value="Jumping translocation breakpoint"/>
    <property type="match status" value="1"/>
</dbReference>
<gene>
    <name evidence="18" type="ORF">R5R35_008502</name>
</gene>
<evidence type="ECO:0000256" key="3">
    <source>
        <dbReference type="ARBA" id="ARBA00004300"/>
    </source>
</evidence>
<keyword evidence="13" id="KW-0206">Cytoskeleton</keyword>
<evidence type="ECO:0000256" key="4">
    <source>
        <dbReference type="ARBA" id="ARBA00004479"/>
    </source>
</evidence>
<keyword evidence="5" id="KW-0963">Cytoplasm</keyword>
<keyword evidence="9" id="KW-0498">Mitosis</keyword>
<comment type="similarity">
    <text evidence="15">Belongs to the JTB family.</text>
</comment>
<keyword evidence="14" id="KW-0131">Cell cycle</keyword>
<evidence type="ECO:0000256" key="12">
    <source>
        <dbReference type="ARBA" id="ARBA00023136"/>
    </source>
</evidence>
<organism evidence="18 19">
    <name type="scientific">Gryllus longicercus</name>
    <dbReference type="NCBI Taxonomy" id="2509291"/>
    <lineage>
        <taxon>Eukaryota</taxon>
        <taxon>Metazoa</taxon>
        <taxon>Ecdysozoa</taxon>
        <taxon>Arthropoda</taxon>
        <taxon>Hexapoda</taxon>
        <taxon>Insecta</taxon>
        <taxon>Pterygota</taxon>
        <taxon>Neoptera</taxon>
        <taxon>Polyneoptera</taxon>
        <taxon>Orthoptera</taxon>
        <taxon>Ensifera</taxon>
        <taxon>Gryllidea</taxon>
        <taxon>Grylloidea</taxon>
        <taxon>Gryllidae</taxon>
        <taxon>Gryllinae</taxon>
        <taxon>Gryllus</taxon>
    </lineage>
</organism>
<dbReference type="GO" id="GO:0005739">
    <property type="term" value="C:mitochondrion"/>
    <property type="evidence" value="ECO:0007669"/>
    <property type="project" value="UniProtKB-SubCell"/>
</dbReference>
<evidence type="ECO:0000256" key="17">
    <source>
        <dbReference type="SAM" id="Phobius"/>
    </source>
</evidence>
<evidence type="ECO:0000256" key="11">
    <source>
        <dbReference type="ARBA" id="ARBA00023128"/>
    </source>
</evidence>
<dbReference type="AlphaFoldDB" id="A0AAN9V867"/>
<evidence type="ECO:0000256" key="14">
    <source>
        <dbReference type="ARBA" id="ARBA00023306"/>
    </source>
</evidence>
<dbReference type="Pfam" id="PF05439">
    <property type="entry name" value="JTB"/>
    <property type="match status" value="1"/>
</dbReference>
<dbReference type="PANTHER" id="PTHR13041">
    <property type="entry name" value="JTB PROTEIN-RELATED"/>
    <property type="match status" value="1"/>
</dbReference>
<comment type="subcellular location">
    <subcellularLocation>
        <location evidence="3">Cytoplasm</location>
        <location evidence="3">Cytoskeleton</location>
        <location evidence="3">Microtubule organizing center</location>
        <location evidence="3">Centrosome</location>
    </subcellularLocation>
    <subcellularLocation>
        <location evidence="2">Cytoplasm</location>
        <location evidence="2">Cytoskeleton</location>
        <location evidence="2">Spindle</location>
    </subcellularLocation>
    <subcellularLocation>
        <location evidence="4">Membrane</location>
        <topology evidence="4">Single-pass type I membrane protein</topology>
    </subcellularLocation>
    <subcellularLocation>
        <location evidence="1">Mitochondrion</location>
    </subcellularLocation>
</comment>
<keyword evidence="11" id="KW-0496">Mitochondrion</keyword>
<evidence type="ECO:0000256" key="8">
    <source>
        <dbReference type="ARBA" id="ARBA00022729"/>
    </source>
</evidence>
<evidence type="ECO:0000256" key="9">
    <source>
        <dbReference type="ARBA" id="ARBA00022776"/>
    </source>
</evidence>
<keyword evidence="19" id="KW-1185">Reference proteome</keyword>
<evidence type="ECO:0000313" key="19">
    <source>
        <dbReference type="Proteomes" id="UP001378592"/>
    </source>
</evidence>
<reference evidence="18 19" key="1">
    <citation type="submission" date="2024-03" db="EMBL/GenBank/DDBJ databases">
        <title>The genome assembly and annotation of the cricket Gryllus longicercus Weissman &amp; Gray.</title>
        <authorList>
            <person name="Szrajer S."/>
            <person name="Gray D."/>
            <person name="Ylla G."/>
        </authorList>
    </citation>
    <scope>NUCLEOTIDE SEQUENCE [LARGE SCALE GENOMIC DNA]</scope>
    <source>
        <strain evidence="18">DAG 2021-001</strain>
        <tissue evidence="18">Whole body minus gut</tissue>
    </source>
</reference>
<dbReference type="PANTHER" id="PTHR13041:SF3">
    <property type="entry name" value="PROTEIN JTB"/>
    <property type="match status" value="1"/>
</dbReference>
<keyword evidence="10 17" id="KW-1133">Transmembrane helix</keyword>
<dbReference type="GO" id="GO:0005819">
    <property type="term" value="C:spindle"/>
    <property type="evidence" value="ECO:0007669"/>
    <property type="project" value="UniProtKB-SubCell"/>
</dbReference>
<evidence type="ECO:0000256" key="13">
    <source>
        <dbReference type="ARBA" id="ARBA00023212"/>
    </source>
</evidence>
<comment type="caution">
    <text evidence="18">The sequence shown here is derived from an EMBL/GenBank/DDBJ whole genome shotgun (WGS) entry which is preliminary data.</text>
</comment>
<evidence type="ECO:0000256" key="15">
    <source>
        <dbReference type="ARBA" id="ARBA00060886"/>
    </source>
</evidence>
<evidence type="ECO:0000256" key="7">
    <source>
        <dbReference type="ARBA" id="ARBA00022692"/>
    </source>
</evidence>
<dbReference type="GO" id="GO:0016020">
    <property type="term" value="C:membrane"/>
    <property type="evidence" value="ECO:0007669"/>
    <property type="project" value="UniProtKB-SubCell"/>
</dbReference>
<keyword evidence="6" id="KW-0132">Cell division</keyword>
<keyword evidence="8" id="KW-0732">Signal</keyword>
<evidence type="ECO:0000313" key="18">
    <source>
        <dbReference type="EMBL" id="KAK7793348.1"/>
    </source>
</evidence>
<evidence type="ECO:0000256" key="6">
    <source>
        <dbReference type="ARBA" id="ARBA00022618"/>
    </source>
</evidence>
<dbReference type="GO" id="GO:0030496">
    <property type="term" value="C:midbody"/>
    <property type="evidence" value="ECO:0007669"/>
    <property type="project" value="TreeGrafter"/>
</dbReference>
<proteinExistence type="inferred from homology"/>
<evidence type="ECO:0000256" key="16">
    <source>
        <dbReference type="ARBA" id="ARBA00068227"/>
    </source>
</evidence>
<accession>A0AAN9V867</accession>
<feature type="transmembrane region" description="Helical" evidence="17">
    <location>
        <begin position="12"/>
        <end position="31"/>
    </location>
</feature>
<dbReference type="Proteomes" id="UP001378592">
    <property type="component" value="Unassembled WGS sequence"/>
</dbReference>
<evidence type="ECO:0000256" key="1">
    <source>
        <dbReference type="ARBA" id="ARBA00004173"/>
    </source>
</evidence>
<evidence type="ECO:0000256" key="10">
    <source>
        <dbReference type="ARBA" id="ARBA00022989"/>
    </source>
</evidence>